<evidence type="ECO:0000313" key="2">
    <source>
        <dbReference type="Proteomes" id="UP000387223"/>
    </source>
</evidence>
<proteinExistence type="predicted"/>
<dbReference type="RefSeq" id="WP_153637267.1">
    <property type="nucleotide sequence ID" value="NZ_BGZI01000015.1"/>
</dbReference>
<name>A0A5M3Q0M6_9GAMM</name>
<sequence>MRIFFHSLTLPKKAARRVQNLFGPDFDMGRGMTLSTAQRVTAAMLGYTSWHELEQATRARSHPPSPMDEDVSPAVQSQRIDFQKDAIKSQIFLIGREPRRVALRLRVSARNPQSTVLTEPVWAVNHVVRGIAPDTGGLEWRFFPSERSRDLWPTIEENHQCWMRGFLDREVFCKRLWDWRAAQPENLMVIEHLFSFVRACDSFEAVAGDLNGFESAVVETLPQTFPSTGAAPFCPRLDANDVLSNVTYDLAEAYYRQGNFLKARRWFEFTARTAKYLRPYCLDYLKDLKRLVPCGRVHKVPPQDRELMLDL</sequence>
<gene>
    <name evidence="1" type="ORF">MSSD14B_23000</name>
</gene>
<reference evidence="1 2" key="1">
    <citation type="journal article" date="2019" name="J. Gen. Appl. Microbiol.">
        <title>Aerobic degradation of cis-dichloroethene by the marine bacterium Marinobacter salsuginis strain 5N-3.</title>
        <authorList>
            <person name="Inoue Y."/>
            <person name="Fukunaga Y."/>
            <person name="Katsumata H."/>
            <person name="Ohji S."/>
            <person name="Hosoyama A."/>
            <person name="Mori K."/>
            <person name="Ando K."/>
        </authorList>
    </citation>
    <scope>NUCLEOTIDE SEQUENCE [LARGE SCALE GENOMIC DNA]</scope>
    <source>
        <strain evidence="1 2">NBRC 109114</strain>
    </source>
</reference>
<accession>A0A5M3Q0M6</accession>
<dbReference type="EMBL" id="BGZI01000015">
    <property type="protein sequence ID" value="GBO88632.1"/>
    <property type="molecule type" value="Genomic_DNA"/>
</dbReference>
<comment type="caution">
    <text evidence="1">The sequence shown here is derived from an EMBL/GenBank/DDBJ whole genome shotgun (WGS) entry which is preliminary data.</text>
</comment>
<dbReference type="AlphaFoldDB" id="A0A5M3Q0M6"/>
<evidence type="ECO:0000313" key="1">
    <source>
        <dbReference type="EMBL" id="GBO88632.1"/>
    </source>
</evidence>
<dbReference type="Proteomes" id="UP000387223">
    <property type="component" value="Unassembled WGS sequence"/>
</dbReference>
<protein>
    <submittedName>
        <fullName evidence="1">Uncharacterized protein</fullName>
    </submittedName>
</protein>
<organism evidence="1 2">
    <name type="scientific">Marinobacter salsuginis</name>
    <dbReference type="NCBI Taxonomy" id="418719"/>
    <lineage>
        <taxon>Bacteria</taxon>
        <taxon>Pseudomonadati</taxon>
        <taxon>Pseudomonadota</taxon>
        <taxon>Gammaproteobacteria</taxon>
        <taxon>Pseudomonadales</taxon>
        <taxon>Marinobacteraceae</taxon>
        <taxon>Marinobacter</taxon>
    </lineage>
</organism>